<feature type="active site" evidence="3">
    <location>
        <position position="265"/>
    </location>
</feature>
<dbReference type="InterPro" id="IPR016163">
    <property type="entry name" value="Ald_DH_C"/>
</dbReference>
<name>A0A1H1W180_9GAMM</name>
<dbReference type="InterPro" id="IPR015590">
    <property type="entry name" value="Aldehyde_DH_dom"/>
</dbReference>
<evidence type="ECO:0000313" key="6">
    <source>
        <dbReference type="EMBL" id="SDS90742.1"/>
    </source>
</evidence>
<evidence type="ECO:0000259" key="5">
    <source>
        <dbReference type="Pfam" id="PF00171"/>
    </source>
</evidence>
<evidence type="ECO:0000256" key="2">
    <source>
        <dbReference type="ARBA" id="ARBA00023002"/>
    </source>
</evidence>
<accession>A0A1H1W180</accession>
<evidence type="ECO:0000256" key="4">
    <source>
        <dbReference type="RuleBase" id="RU003345"/>
    </source>
</evidence>
<gene>
    <name evidence="6" type="ORF">SAMN05216198_3113</name>
</gene>
<dbReference type="OrthoDB" id="9812625at2"/>
<dbReference type="EMBL" id="LT629748">
    <property type="protein sequence ID" value="SDS90742.1"/>
    <property type="molecule type" value="Genomic_DNA"/>
</dbReference>
<feature type="domain" description="Aldehyde dehydrogenase" evidence="5">
    <location>
        <begin position="19"/>
        <end position="490"/>
    </location>
</feature>
<dbReference type="SUPFAM" id="SSF53720">
    <property type="entry name" value="ALDH-like"/>
    <property type="match status" value="1"/>
</dbReference>
<reference evidence="7" key="1">
    <citation type="submission" date="2016-10" db="EMBL/GenBank/DDBJ databases">
        <authorList>
            <person name="Varghese N."/>
            <person name="Submissions S."/>
        </authorList>
    </citation>
    <scope>NUCLEOTIDE SEQUENCE [LARGE SCALE GENOMIC DNA]</scope>
    <source>
        <strain evidence="7">2SM5</strain>
    </source>
</reference>
<dbReference type="Pfam" id="PF00171">
    <property type="entry name" value="Aldedh"/>
    <property type="match status" value="1"/>
</dbReference>
<proteinExistence type="inferred from homology"/>
<dbReference type="PANTHER" id="PTHR42804">
    <property type="entry name" value="ALDEHYDE DEHYDROGENASE"/>
    <property type="match status" value="1"/>
</dbReference>
<dbReference type="RefSeq" id="WP_090274830.1">
    <property type="nucleotide sequence ID" value="NZ_LT629748.1"/>
</dbReference>
<sequence>MTIPFTHLNKFYINGRWEAGSEGAEAIINPATEEVIGHAPVGNLAAAEAAIAAAREAFDHGPWPWLSMAERAGYMRRMHAALVSRREQIAALIVAEVGCSQMVTQAMQVDMPLGHVLKAIDRSLVTEARQIPVEAVPNPMNPGGPMILGSGSIEREPVGVVSGITGYNFPFLLNLAKVFPALLAGNTLVLKPSPFTPYSALLFGEIAEEIGLPEGVLNIVTGGVEVGSLLSSDPRVDLVSFTGSEAVGISIMTQAAATLKRVHLELGGKSALIVRADADIQTAAMGAVAGLMINAGQGCALLTRFVVHNSVREQFVQCARAVGGQFKVGDPADPSVMMGPLIRESQRAKVEGLIASGLEQGAKLVCGGGRPAGQEKGFFVDITLFDDVTNDMTIAQEEVFGPVGVVIGFDTDEEAIAIANDSRFGLNGGVMTADAAVAYKMARRIRAGSVYLNGGGGTMPYAPIGGFKRSGIGREFGPDWLNEFTEEKSIIYPIGR</sequence>
<dbReference type="AlphaFoldDB" id="A0A1H1W180"/>
<dbReference type="Gene3D" id="3.40.605.10">
    <property type="entry name" value="Aldehyde Dehydrogenase, Chain A, domain 1"/>
    <property type="match status" value="1"/>
</dbReference>
<dbReference type="STRING" id="797277.SAMN05216198_3113"/>
<dbReference type="InterPro" id="IPR016161">
    <property type="entry name" value="Ald_DH/histidinol_DH"/>
</dbReference>
<evidence type="ECO:0000256" key="3">
    <source>
        <dbReference type="PROSITE-ProRule" id="PRU10007"/>
    </source>
</evidence>
<dbReference type="PROSITE" id="PS00687">
    <property type="entry name" value="ALDEHYDE_DEHYDR_GLU"/>
    <property type="match status" value="1"/>
</dbReference>
<dbReference type="FunFam" id="3.40.605.10:FF:000007">
    <property type="entry name" value="NAD/NADP-dependent betaine aldehyde dehydrogenase"/>
    <property type="match status" value="1"/>
</dbReference>
<dbReference type="Gene3D" id="3.40.309.10">
    <property type="entry name" value="Aldehyde Dehydrogenase, Chain A, domain 2"/>
    <property type="match status" value="1"/>
</dbReference>
<dbReference type="PANTHER" id="PTHR42804:SF1">
    <property type="entry name" value="ALDEHYDE DEHYDROGENASE-RELATED"/>
    <property type="match status" value="1"/>
</dbReference>
<protein>
    <submittedName>
        <fullName evidence="6">Acyl-CoA reductase</fullName>
    </submittedName>
</protein>
<organism evidence="6 7">
    <name type="scientific">Halopseudomonas litoralis</name>
    <dbReference type="NCBI Taxonomy" id="797277"/>
    <lineage>
        <taxon>Bacteria</taxon>
        <taxon>Pseudomonadati</taxon>
        <taxon>Pseudomonadota</taxon>
        <taxon>Gammaproteobacteria</taxon>
        <taxon>Pseudomonadales</taxon>
        <taxon>Pseudomonadaceae</taxon>
        <taxon>Halopseudomonas</taxon>
    </lineage>
</organism>
<dbReference type="CDD" id="cd07089">
    <property type="entry name" value="ALDH_CddD-AldA-like"/>
    <property type="match status" value="1"/>
</dbReference>
<comment type="similarity">
    <text evidence="1 4">Belongs to the aldehyde dehydrogenase family.</text>
</comment>
<dbReference type="Proteomes" id="UP000243426">
    <property type="component" value="Chromosome I"/>
</dbReference>
<keyword evidence="2 4" id="KW-0560">Oxidoreductase</keyword>
<evidence type="ECO:0000256" key="1">
    <source>
        <dbReference type="ARBA" id="ARBA00009986"/>
    </source>
</evidence>
<keyword evidence="7" id="KW-1185">Reference proteome</keyword>
<dbReference type="InterPro" id="IPR016162">
    <property type="entry name" value="Ald_DH_N"/>
</dbReference>
<dbReference type="InterPro" id="IPR029510">
    <property type="entry name" value="Ald_DH_CS_GLU"/>
</dbReference>
<dbReference type="GO" id="GO:0016620">
    <property type="term" value="F:oxidoreductase activity, acting on the aldehyde or oxo group of donors, NAD or NADP as acceptor"/>
    <property type="evidence" value="ECO:0007669"/>
    <property type="project" value="InterPro"/>
</dbReference>
<evidence type="ECO:0000313" key="7">
    <source>
        <dbReference type="Proteomes" id="UP000243426"/>
    </source>
</evidence>
<dbReference type="FunFam" id="3.40.309.10:FF:000009">
    <property type="entry name" value="Aldehyde dehydrogenase A"/>
    <property type="match status" value="1"/>
</dbReference>